<dbReference type="Gene3D" id="3.40.50.300">
    <property type="entry name" value="P-loop containing nucleotide triphosphate hydrolases"/>
    <property type="match status" value="1"/>
</dbReference>
<keyword evidence="3" id="KW-0067">ATP-binding</keyword>
<dbReference type="InterPro" id="IPR007694">
    <property type="entry name" value="DNA_helicase_DnaB-like_C"/>
</dbReference>
<dbReference type="GO" id="GO:0005524">
    <property type="term" value="F:ATP binding"/>
    <property type="evidence" value="ECO:0007669"/>
    <property type="project" value="InterPro"/>
</dbReference>
<keyword evidence="3" id="KW-0347">Helicase</keyword>
<name>A0A8S5LR89_9CAUD</name>
<dbReference type="EMBL" id="BK015898">
    <property type="protein sequence ID" value="DAD72359.1"/>
    <property type="molecule type" value="Genomic_DNA"/>
</dbReference>
<evidence type="ECO:0000256" key="1">
    <source>
        <dbReference type="SAM" id="MobiDB-lite"/>
    </source>
</evidence>
<protein>
    <submittedName>
        <fullName evidence="3">DnaB-like replicative helicase</fullName>
    </submittedName>
</protein>
<reference evidence="3" key="1">
    <citation type="journal article" date="2021" name="Proc. Natl. Acad. Sci. U.S.A.">
        <title>A Catalog of Tens of Thousands of Viruses from Human Metagenomes Reveals Hidden Associations with Chronic Diseases.</title>
        <authorList>
            <person name="Tisza M.J."/>
            <person name="Buck C.B."/>
        </authorList>
    </citation>
    <scope>NUCLEOTIDE SEQUENCE</scope>
    <source>
        <strain evidence="3">CtfJc17</strain>
    </source>
</reference>
<organism evidence="3">
    <name type="scientific">Myoviridae sp. ctfJc17</name>
    <dbReference type="NCBI Taxonomy" id="2827612"/>
    <lineage>
        <taxon>Viruses</taxon>
        <taxon>Duplodnaviria</taxon>
        <taxon>Heunggongvirae</taxon>
        <taxon>Uroviricota</taxon>
        <taxon>Caudoviricetes</taxon>
    </lineage>
</organism>
<dbReference type="GO" id="GO:0003678">
    <property type="term" value="F:DNA helicase activity"/>
    <property type="evidence" value="ECO:0007669"/>
    <property type="project" value="InterPro"/>
</dbReference>
<feature type="region of interest" description="Disordered" evidence="1">
    <location>
        <begin position="455"/>
        <end position="476"/>
    </location>
</feature>
<keyword evidence="3" id="KW-0378">Hydrolase</keyword>
<accession>A0A8S5LR89</accession>
<dbReference type="Pfam" id="PF03796">
    <property type="entry name" value="DnaB_C"/>
    <property type="match status" value="1"/>
</dbReference>
<evidence type="ECO:0000313" key="3">
    <source>
        <dbReference type="EMBL" id="DAD72359.1"/>
    </source>
</evidence>
<dbReference type="PROSITE" id="PS51199">
    <property type="entry name" value="SF4_HELICASE"/>
    <property type="match status" value="1"/>
</dbReference>
<feature type="domain" description="SF4 helicase" evidence="2">
    <location>
        <begin position="175"/>
        <end position="440"/>
    </location>
</feature>
<dbReference type="GO" id="GO:0006260">
    <property type="term" value="P:DNA replication"/>
    <property type="evidence" value="ECO:0007669"/>
    <property type="project" value="InterPro"/>
</dbReference>
<proteinExistence type="predicted"/>
<sequence>MKKDKIKFSFDPSFQLEILRFIIQDKEGGLVLGRLKPSYLVLIEHSLICEGILKYFKKTKKIPSQNVLKEVIKEMLESKAYVDLVTKDDIPTIERTIKNLYSIQLSDSDYIKEKIYKFSTYVEMKNLNDSFDLDNFEQYEEYSKKIEKVLQKSKPKKEDEPLYMIRDVTERQFKRQSEPSVVPCPFRQLNDLTNAGGFPVASVNVILDRPKAKKTFFMVNLARGYLRMKKSVLYIDTENGQEQIMDRFIQSSINKTKKELYSGDYDKLEAKHLRKLARFGVELVVERVPALITDCNYIREKILTLRSQGIDIKVLMVDYAGKLASLAKDKEDFDRISNVYIDLQNLSEELHLDIIWTAHHITREGKKHRTTKYDENDISGSIAIVRNAQFIMGLNCTGQEENDNILRVEIVVQRDGLPSGRALFKCDVERQRCTEFTKEQRKQYDELYGKHLDEQFKKKDNPNADSKKRENNCGDI</sequence>
<evidence type="ECO:0000259" key="2">
    <source>
        <dbReference type="PROSITE" id="PS51199"/>
    </source>
</evidence>
<keyword evidence="3" id="KW-0547">Nucleotide-binding</keyword>
<dbReference type="InterPro" id="IPR027417">
    <property type="entry name" value="P-loop_NTPase"/>
</dbReference>
<dbReference type="SUPFAM" id="SSF52540">
    <property type="entry name" value="P-loop containing nucleoside triphosphate hydrolases"/>
    <property type="match status" value="1"/>
</dbReference>